<name>A0A8K0RNI4_9HYPO</name>
<evidence type="ECO:0000313" key="2">
    <source>
        <dbReference type="Proteomes" id="UP000813427"/>
    </source>
</evidence>
<evidence type="ECO:0000313" key="1">
    <source>
        <dbReference type="EMBL" id="KAH7235937.1"/>
    </source>
</evidence>
<dbReference type="OrthoDB" id="5079280at2759"/>
<organism evidence="1 2">
    <name type="scientific">Fusarium tricinctum</name>
    <dbReference type="NCBI Taxonomy" id="61284"/>
    <lineage>
        <taxon>Eukaryota</taxon>
        <taxon>Fungi</taxon>
        <taxon>Dikarya</taxon>
        <taxon>Ascomycota</taxon>
        <taxon>Pezizomycotina</taxon>
        <taxon>Sordariomycetes</taxon>
        <taxon>Hypocreomycetidae</taxon>
        <taxon>Hypocreales</taxon>
        <taxon>Nectriaceae</taxon>
        <taxon>Fusarium</taxon>
        <taxon>Fusarium tricinctum species complex</taxon>
    </lineage>
</organism>
<reference evidence="1" key="1">
    <citation type="journal article" date="2021" name="Nat. Commun.">
        <title>Genetic determinants of endophytism in the Arabidopsis root mycobiome.</title>
        <authorList>
            <person name="Mesny F."/>
            <person name="Miyauchi S."/>
            <person name="Thiergart T."/>
            <person name="Pickel B."/>
            <person name="Atanasova L."/>
            <person name="Karlsson M."/>
            <person name="Huettel B."/>
            <person name="Barry K.W."/>
            <person name="Haridas S."/>
            <person name="Chen C."/>
            <person name="Bauer D."/>
            <person name="Andreopoulos W."/>
            <person name="Pangilinan J."/>
            <person name="LaButti K."/>
            <person name="Riley R."/>
            <person name="Lipzen A."/>
            <person name="Clum A."/>
            <person name="Drula E."/>
            <person name="Henrissat B."/>
            <person name="Kohler A."/>
            <person name="Grigoriev I.V."/>
            <person name="Martin F.M."/>
            <person name="Hacquard S."/>
        </authorList>
    </citation>
    <scope>NUCLEOTIDE SEQUENCE</scope>
    <source>
        <strain evidence="1">MPI-SDFR-AT-0068</strain>
    </source>
</reference>
<proteinExistence type="predicted"/>
<accession>A0A8K0RNI4</accession>
<dbReference type="Proteomes" id="UP000813427">
    <property type="component" value="Unassembled WGS sequence"/>
</dbReference>
<sequence length="107" mass="11796">MVYPNTKSDIGSPPASTMTLFNLLDTCLPPNYSIKPDCLRLMKDHFYPFFSVSPFAEIQPSPTPILVNKAGTIALWAQTRSPLAEVIDMSHDELHSTLMQLARSGAS</sequence>
<dbReference type="EMBL" id="JAGPXF010000007">
    <property type="protein sequence ID" value="KAH7235937.1"/>
    <property type="molecule type" value="Genomic_DNA"/>
</dbReference>
<comment type="caution">
    <text evidence="1">The sequence shown here is derived from an EMBL/GenBank/DDBJ whole genome shotgun (WGS) entry which is preliminary data.</text>
</comment>
<protein>
    <submittedName>
        <fullName evidence="1">Uncharacterized protein</fullName>
    </submittedName>
</protein>
<dbReference type="AlphaFoldDB" id="A0A8K0RNI4"/>
<gene>
    <name evidence="1" type="ORF">BKA59DRAFT_485844</name>
</gene>
<keyword evidence="2" id="KW-1185">Reference proteome</keyword>